<dbReference type="OrthoDB" id="10486378at2759"/>
<dbReference type="EMBL" id="CABITT030000007">
    <property type="protein sequence ID" value="VVB11998.1"/>
    <property type="molecule type" value="Genomic_DNA"/>
</dbReference>
<reference evidence="1" key="1">
    <citation type="submission" date="2019-07" db="EMBL/GenBank/DDBJ databases">
        <authorList>
            <person name="Dittberner H."/>
        </authorList>
    </citation>
    <scope>NUCLEOTIDE SEQUENCE [LARGE SCALE GENOMIC DNA]</scope>
</reference>
<accession>A0A565CE82</accession>
<name>A0A565CE82_9BRAS</name>
<evidence type="ECO:0000313" key="2">
    <source>
        <dbReference type="Proteomes" id="UP000489600"/>
    </source>
</evidence>
<dbReference type="AlphaFoldDB" id="A0A565CE82"/>
<gene>
    <name evidence="1" type="ORF">ANE_LOCUS22442</name>
</gene>
<organism evidence="1 2">
    <name type="scientific">Arabis nemorensis</name>
    <dbReference type="NCBI Taxonomy" id="586526"/>
    <lineage>
        <taxon>Eukaryota</taxon>
        <taxon>Viridiplantae</taxon>
        <taxon>Streptophyta</taxon>
        <taxon>Embryophyta</taxon>
        <taxon>Tracheophyta</taxon>
        <taxon>Spermatophyta</taxon>
        <taxon>Magnoliopsida</taxon>
        <taxon>eudicotyledons</taxon>
        <taxon>Gunneridae</taxon>
        <taxon>Pentapetalae</taxon>
        <taxon>rosids</taxon>
        <taxon>malvids</taxon>
        <taxon>Brassicales</taxon>
        <taxon>Brassicaceae</taxon>
        <taxon>Arabideae</taxon>
        <taxon>Arabis</taxon>
    </lineage>
</organism>
<comment type="caution">
    <text evidence="1">The sequence shown here is derived from an EMBL/GenBank/DDBJ whole genome shotgun (WGS) entry which is preliminary data.</text>
</comment>
<dbReference type="Proteomes" id="UP000489600">
    <property type="component" value="Unassembled WGS sequence"/>
</dbReference>
<keyword evidence="2" id="KW-1185">Reference proteome</keyword>
<evidence type="ECO:0000313" key="1">
    <source>
        <dbReference type="EMBL" id="VVB11998.1"/>
    </source>
</evidence>
<protein>
    <submittedName>
        <fullName evidence="1">Uncharacterized protein</fullName>
    </submittedName>
</protein>
<proteinExistence type="predicted"/>
<sequence length="358" mass="41070">MPGFAEYFVPHEESLVADELFGEKPWLHLKLELILLYGSLSRPPESCSSLVPSCTFTDLVCMWFQTSLSKNIASGSLEFREYIVGDDAFWHNLEARYVHREGELWLEKFRQNPACDIVDIICLDLAEAIIDFPAFFHVIVAMLLMSFGGLRVIAPHIDGLYIKDTAAKILQSVLKLLDQVNHALVIGFKRMDKLSPLLIVDGKWLDFWIDDFKEGASICVSKELISITNTWSLHGFFLITIRLNDNGDEDSARQWIWFSIRCKVFLEKKSRNFGFIEFLYGYSPRPPEAYFIVWSTQRTFYVAQACYSSPILCFSNFHTVRTFIEKDKEVTSTWKLHCLPQHSSKTLPAIHPSSSSSP</sequence>